<protein>
    <submittedName>
        <fullName evidence="1">Uncharacterized protein</fullName>
    </submittedName>
</protein>
<dbReference type="EMBL" id="CM044704">
    <property type="protein sequence ID" value="KAI5667017.1"/>
    <property type="molecule type" value="Genomic_DNA"/>
</dbReference>
<evidence type="ECO:0000313" key="2">
    <source>
        <dbReference type="Proteomes" id="UP001060085"/>
    </source>
</evidence>
<dbReference type="Proteomes" id="UP001060085">
    <property type="component" value="Linkage Group LG04"/>
</dbReference>
<proteinExistence type="predicted"/>
<name>A0ACC0B2Z6_CATRO</name>
<comment type="caution">
    <text evidence="1">The sequence shown here is derived from an EMBL/GenBank/DDBJ whole genome shotgun (WGS) entry which is preliminary data.</text>
</comment>
<organism evidence="1 2">
    <name type="scientific">Catharanthus roseus</name>
    <name type="common">Madagascar periwinkle</name>
    <name type="synonym">Vinca rosea</name>
    <dbReference type="NCBI Taxonomy" id="4058"/>
    <lineage>
        <taxon>Eukaryota</taxon>
        <taxon>Viridiplantae</taxon>
        <taxon>Streptophyta</taxon>
        <taxon>Embryophyta</taxon>
        <taxon>Tracheophyta</taxon>
        <taxon>Spermatophyta</taxon>
        <taxon>Magnoliopsida</taxon>
        <taxon>eudicotyledons</taxon>
        <taxon>Gunneridae</taxon>
        <taxon>Pentapetalae</taxon>
        <taxon>asterids</taxon>
        <taxon>lamiids</taxon>
        <taxon>Gentianales</taxon>
        <taxon>Apocynaceae</taxon>
        <taxon>Rauvolfioideae</taxon>
        <taxon>Vinceae</taxon>
        <taxon>Catharanthinae</taxon>
        <taxon>Catharanthus</taxon>
    </lineage>
</organism>
<reference evidence="2" key="1">
    <citation type="journal article" date="2023" name="Nat. Plants">
        <title>Single-cell RNA sequencing provides a high-resolution roadmap for understanding the multicellular compartmentation of specialized metabolism.</title>
        <authorList>
            <person name="Sun S."/>
            <person name="Shen X."/>
            <person name="Li Y."/>
            <person name="Li Y."/>
            <person name="Wang S."/>
            <person name="Li R."/>
            <person name="Zhang H."/>
            <person name="Shen G."/>
            <person name="Guo B."/>
            <person name="Wei J."/>
            <person name="Xu J."/>
            <person name="St-Pierre B."/>
            <person name="Chen S."/>
            <person name="Sun C."/>
        </authorList>
    </citation>
    <scope>NUCLEOTIDE SEQUENCE [LARGE SCALE GENOMIC DNA]</scope>
</reference>
<keyword evidence="2" id="KW-1185">Reference proteome</keyword>
<evidence type="ECO:0000313" key="1">
    <source>
        <dbReference type="EMBL" id="KAI5667017.1"/>
    </source>
</evidence>
<accession>A0ACC0B2Z6</accession>
<gene>
    <name evidence="1" type="ORF">M9H77_16870</name>
</gene>
<sequence length="370" mass="41472">MESEGNNWNWTEVVEDLVHEGDTEKAISVLEEVISKLENQNENGSSSSQLATALFDLSKLYSTQGVSLKADETRNRAFQINQESQRQEFCSKGDLNVVKGLSSVGLSRVLDSTKEASTRDLDDHKDSSDSQNNAVSKEDCLEDDWEAVADRAPDELLSRQSLPGVSKLTLEDTQDKAPKRRGRGTFSYGKHRMYSDEKSDEPVISDDDHNADCQSLVGDTQAKDLNYGTNHVLVLADFPPSTKTTDLEKVLERFKDHGISIRWVNDTVALAVFRSPSLALEASTSIQFPFTMRILDENDELLSSIPKRDLEPPRQRPKTSARTAQRLIAQSMGIKLSSSNFGSRELRKQEEARKSRIVSRQNMRDDAWGE</sequence>